<keyword evidence="6" id="KW-1185">Reference proteome</keyword>
<evidence type="ECO:0000256" key="3">
    <source>
        <dbReference type="SAM" id="MobiDB-lite"/>
    </source>
</evidence>
<reference evidence="6" key="1">
    <citation type="submission" date="2016-11" db="EMBL/GenBank/DDBJ databases">
        <authorList>
            <person name="Varghese N."/>
            <person name="Submissions S."/>
        </authorList>
    </citation>
    <scope>NUCLEOTIDE SEQUENCE [LARGE SCALE GENOMIC DNA]</scope>
    <source>
        <strain evidence="6">GAS401</strain>
    </source>
</reference>
<evidence type="ECO:0000256" key="1">
    <source>
        <dbReference type="ARBA" id="ARBA00022679"/>
    </source>
</evidence>
<dbReference type="RefSeq" id="WP_072820192.1">
    <property type="nucleotide sequence ID" value="NZ_LT670849.1"/>
</dbReference>
<dbReference type="GO" id="GO:0016747">
    <property type="term" value="F:acyltransferase activity, transferring groups other than amino-acyl groups"/>
    <property type="evidence" value="ECO:0007669"/>
    <property type="project" value="InterPro"/>
</dbReference>
<accession>A0A1M7U830</accession>
<organism evidence="5 6">
    <name type="scientific">Bradyrhizobium erythrophlei</name>
    <dbReference type="NCBI Taxonomy" id="1437360"/>
    <lineage>
        <taxon>Bacteria</taxon>
        <taxon>Pseudomonadati</taxon>
        <taxon>Pseudomonadota</taxon>
        <taxon>Alphaproteobacteria</taxon>
        <taxon>Hyphomicrobiales</taxon>
        <taxon>Nitrobacteraceae</taxon>
        <taxon>Bradyrhizobium</taxon>
    </lineage>
</organism>
<dbReference type="AlphaFoldDB" id="A0A1M7U830"/>
<dbReference type="EMBL" id="LT670849">
    <property type="protein sequence ID" value="SHN79123.1"/>
    <property type="molecule type" value="Genomic_DNA"/>
</dbReference>
<dbReference type="PANTHER" id="PTHR43877:SF2">
    <property type="entry name" value="AMINOALKYLPHOSPHONATE N-ACETYLTRANSFERASE-RELATED"/>
    <property type="match status" value="1"/>
</dbReference>
<sequence>MSEDLSFRRAQEDDFAAVRGLAEQLAAHIEEPPPPLTLERYLTFYVRDHAPMHLVLAERGGRVVGMIAWVLTHELYSARACVYVSDIAVHAEARGQGVGKALMAQAKAGVARKERASLPGMCGTATSPPGNSINASAPPSIPRRSATS</sequence>
<keyword evidence="2" id="KW-0012">Acyltransferase</keyword>
<proteinExistence type="predicted"/>
<evidence type="ECO:0000313" key="6">
    <source>
        <dbReference type="Proteomes" id="UP000184096"/>
    </source>
</evidence>
<keyword evidence="1 5" id="KW-0808">Transferase</keyword>
<dbReference type="CDD" id="cd04301">
    <property type="entry name" value="NAT_SF"/>
    <property type="match status" value="1"/>
</dbReference>
<evidence type="ECO:0000259" key="4">
    <source>
        <dbReference type="PROSITE" id="PS51186"/>
    </source>
</evidence>
<dbReference type="InterPro" id="IPR050832">
    <property type="entry name" value="Bact_Acetyltransf"/>
</dbReference>
<dbReference type="SUPFAM" id="SSF55729">
    <property type="entry name" value="Acyl-CoA N-acyltransferases (Nat)"/>
    <property type="match status" value="1"/>
</dbReference>
<feature type="domain" description="N-acetyltransferase" evidence="4">
    <location>
        <begin position="5"/>
        <end position="148"/>
    </location>
</feature>
<name>A0A1M7U830_9BRAD</name>
<dbReference type="InterPro" id="IPR000182">
    <property type="entry name" value="GNAT_dom"/>
</dbReference>
<dbReference type="Pfam" id="PF00583">
    <property type="entry name" value="Acetyltransf_1"/>
    <property type="match status" value="1"/>
</dbReference>
<feature type="region of interest" description="Disordered" evidence="3">
    <location>
        <begin position="117"/>
        <end position="148"/>
    </location>
</feature>
<dbReference type="PROSITE" id="PS51186">
    <property type="entry name" value="GNAT"/>
    <property type="match status" value="1"/>
</dbReference>
<dbReference type="Gene3D" id="3.40.630.30">
    <property type="match status" value="1"/>
</dbReference>
<dbReference type="PANTHER" id="PTHR43877">
    <property type="entry name" value="AMINOALKYLPHOSPHONATE N-ACETYLTRANSFERASE-RELATED-RELATED"/>
    <property type="match status" value="1"/>
</dbReference>
<evidence type="ECO:0000256" key="2">
    <source>
        <dbReference type="ARBA" id="ARBA00023315"/>
    </source>
</evidence>
<feature type="compositionally biased region" description="Polar residues" evidence="3">
    <location>
        <begin position="124"/>
        <end position="137"/>
    </location>
</feature>
<dbReference type="InterPro" id="IPR016181">
    <property type="entry name" value="Acyl_CoA_acyltransferase"/>
</dbReference>
<gene>
    <name evidence="5" type="ORF">SAMN05444170_3921</name>
</gene>
<protein>
    <submittedName>
        <fullName evidence="5">Acetyltransferase (GNAT) family protein</fullName>
    </submittedName>
</protein>
<dbReference type="Proteomes" id="UP000184096">
    <property type="component" value="Chromosome I"/>
</dbReference>
<evidence type="ECO:0000313" key="5">
    <source>
        <dbReference type="EMBL" id="SHN79123.1"/>
    </source>
</evidence>